<dbReference type="InterPro" id="IPR044668">
    <property type="entry name" value="PuuD-like"/>
</dbReference>
<comment type="similarity">
    <text evidence="1">Belongs to the peptidase C26 family.</text>
</comment>
<keyword evidence="6" id="KW-0378">Hydrolase</keyword>
<dbReference type="OrthoDB" id="9813383at2"/>
<dbReference type="InterPro" id="IPR011697">
    <property type="entry name" value="Peptidase_C26"/>
</dbReference>
<proteinExistence type="inferred from homology"/>
<organism evidence="6 7">
    <name type="scientific">Candidatus Enterovibrio altilux</name>
    <dbReference type="NCBI Taxonomy" id="1927128"/>
    <lineage>
        <taxon>Bacteria</taxon>
        <taxon>Pseudomonadati</taxon>
        <taxon>Pseudomonadota</taxon>
        <taxon>Gammaproteobacteria</taxon>
        <taxon>Vibrionales</taxon>
        <taxon>Vibrionaceae</taxon>
        <taxon>Enterovibrio</taxon>
    </lineage>
</organism>
<protein>
    <recommendedName>
        <fullName evidence="5">gamma-glutamyl-gamma-aminobutyrate hydrolase</fullName>
        <ecNumber evidence="5">3.5.1.94</ecNumber>
    </recommendedName>
</protein>
<keyword evidence="7" id="KW-1185">Reference proteome</keyword>
<dbReference type="FunFam" id="3.40.50.880:FF:000030">
    <property type="entry name" value="Gamma-glutamyl-gamma-aminobutyrate hydrolase PuuD"/>
    <property type="match status" value="1"/>
</dbReference>
<accession>A0A291B7X3</accession>
<dbReference type="InterPro" id="IPR029062">
    <property type="entry name" value="Class_I_gatase-like"/>
</dbReference>
<dbReference type="KEGG" id="elux:BTN50_0563"/>
<evidence type="ECO:0000256" key="5">
    <source>
        <dbReference type="ARBA" id="ARBA00066788"/>
    </source>
</evidence>
<dbReference type="GO" id="GO:0006598">
    <property type="term" value="P:polyamine catabolic process"/>
    <property type="evidence" value="ECO:0007669"/>
    <property type="project" value="TreeGrafter"/>
</dbReference>
<sequence>MPHSIIPIVGVVSCTSKLGLHLFHIAGEKYLSGVFEVANCCPLIIPVLGKTLPIETFLALCDGILFTGSTSNIEPHHYDEEKKEPSTDYDPQRDATTLPLMRHAITVGVPVLAICRGFQEMNVVMGGTLHQKLHDIGGFIEHHEDKITPAHLQYGISHTVNIEPGGIIYEAWGRTSAEVNSVHTQGVDRLGNGLRPEAYAPDGLVEAVSVINSKQFALGVQWHPEWEVIKNPFYSVIFKVFGNACRLRANNSEKNHG</sequence>
<evidence type="ECO:0000256" key="2">
    <source>
        <dbReference type="ARBA" id="ARBA00052718"/>
    </source>
</evidence>
<name>A0A291B7X3_9GAMM</name>
<dbReference type="AlphaFoldDB" id="A0A291B7X3"/>
<reference evidence="7" key="1">
    <citation type="submission" date="2017-04" db="EMBL/GenBank/DDBJ databases">
        <title>Genome evolution of the luminous symbionts of deep sea anglerfish.</title>
        <authorList>
            <person name="Hendry T.A."/>
        </authorList>
    </citation>
    <scope>NUCLEOTIDE SEQUENCE [LARGE SCALE GENOMIC DNA]</scope>
</reference>
<dbReference type="RefSeq" id="WP_096618891.1">
    <property type="nucleotide sequence ID" value="NZ_CP020660.1"/>
</dbReference>
<gene>
    <name evidence="6" type="ORF">BTN50_0563</name>
</gene>
<evidence type="ECO:0000256" key="3">
    <source>
        <dbReference type="ARBA" id="ARBA00055068"/>
    </source>
</evidence>
<dbReference type="EMBL" id="CP020660">
    <property type="protein sequence ID" value="ATF09090.1"/>
    <property type="molecule type" value="Genomic_DNA"/>
</dbReference>
<dbReference type="Pfam" id="PF07722">
    <property type="entry name" value="Peptidase_C26"/>
    <property type="match status" value="1"/>
</dbReference>
<dbReference type="PANTHER" id="PTHR43235">
    <property type="entry name" value="GLUTAMINE AMIDOTRANSFERASE PB2B2.05-RELATED"/>
    <property type="match status" value="1"/>
</dbReference>
<dbReference type="Proteomes" id="UP000218160">
    <property type="component" value="Chromosome 1"/>
</dbReference>
<evidence type="ECO:0000313" key="7">
    <source>
        <dbReference type="Proteomes" id="UP000218160"/>
    </source>
</evidence>
<dbReference type="PROSITE" id="PS51273">
    <property type="entry name" value="GATASE_TYPE_1"/>
    <property type="match status" value="1"/>
</dbReference>
<dbReference type="EC" id="3.5.1.94" evidence="5"/>
<dbReference type="CDD" id="cd01745">
    <property type="entry name" value="GATase1_2"/>
    <property type="match status" value="1"/>
</dbReference>
<comment type="function">
    <text evidence="3">Involved in the breakdown of putrescine via hydrolysis of the gamma-glutamyl linkage of gamma-glutamyl-gamma-aminobutyrate.</text>
</comment>
<evidence type="ECO:0000256" key="4">
    <source>
        <dbReference type="ARBA" id="ARBA00060634"/>
    </source>
</evidence>
<dbReference type="PANTHER" id="PTHR43235:SF1">
    <property type="entry name" value="GLUTAMINE AMIDOTRANSFERASE PB2B2.05-RELATED"/>
    <property type="match status" value="1"/>
</dbReference>
<dbReference type="GO" id="GO:0005829">
    <property type="term" value="C:cytosol"/>
    <property type="evidence" value="ECO:0007669"/>
    <property type="project" value="TreeGrafter"/>
</dbReference>
<comment type="pathway">
    <text evidence="4">Amine and polyamine degradation; putrescine degradation; 4-aminobutanoate from putrescine: step 4/4.</text>
</comment>
<dbReference type="GO" id="GO:0033969">
    <property type="term" value="F:gamma-glutamyl-gamma-aminobutyrate hydrolase activity"/>
    <property type="evidence" value="ECO:0007669"/>
    <property type="project" value="UniProtKB-EC"/>
</dbReference>
<dbReference type="SUPFAM" id="SSF52317">
    <property type="entry name" value="Class I glutamine amidotransferase-like"/>
    <property type="match status" value="1"/>
</dbReference>
<evidence type="ECO:0000256" key="1">
    <source>
        <dbReference type="ARBA" id="ARBA00011083"/>
    </source>
</evidence>
<comment type="catalytic activity">
    <reaction evidence="2">
        <text>4-(gamma-L-glutamylamino)butanoate + H2O = 4-aminobutanoate + L-glutamate</text>
        <dbReference type="Rhea" id="RHEA:19737"/>
        <dbReference type="ChEBI" id="CHEBI:15377"/>
        <dbReference type="ChEBI" id="CHEBI:29985"/>
        <dbReference type="ChEBI" id="CHEBI:58800"/>
        <dbReference type="ChEBI" id="CHEBI:59888"/>
        <dbReference type="EC" id="3.5.1.94"/>
    </reaction>
</comment>
<dbReference type="Gene3D" id="3.40.50.880">
    <property type="match status" value="1"/>
</dbReference>
<evidence type="ECO:0000313" key="6">
    <source>
        <dbReference type="EMBL" id="ATF09090.1"/>
    </source>
</evidence>